<dbReference type="Proteomes" id="UP000033612">
    <property type="component" value="Unassembled WGS sequence"/>
</dbReference>
<dbReference type="OrthoDB" id="9808744at2"/>
<dbReference type="STRING" id="1218506.JF75_05570"/>
<evidence type="ECO:0000313" key="4">
    <source>
        <dbReference type="Proteomes" id="UP000033612"/>
    </source>
</evidence>
<gene>
    <name evidence="3" type="ORF">JF75_05570</name>
</gene>
<dbReference type="PANTHER" id="PTHR33988:SF2">
    <property type="entry name" value="ENDORIBONUCLEASE MAZF"/>
    <property type="match status" value="1"/>
</dbReference>
<proteinExistence type="inferred from homology"/>
<dbReference type="PANTHER" id="PTHR33988">
    <property type="entry name" value="ENDORIBONUCLEASE MAZF-RELATED"/>
    <property type="match status" value="1"/>
</dbReference>
<dbReference type="InterPro" id="IPR003477">
    <property type="entry name" value="PemK-like"/>
</dbReference>
<dbReference type="RefSeq" id="WP_046331757.1">
    <property type="nucleotide sequence ID" value="NZ_JBHTBO010000021.1"/>
</dbReference>
<evidence type="ECO:0000256" key="2">
    <source>
        <dbReference type="ARBA" id="ARBA00022649"/>
    </source>
</evidence>
<keyword evidence="4" id="KW-1185">Reference proteome</keyword>
<comment type="similarity">
    <text evidence="1">Belongs to the PemK/MazF family.</text>
</comment>
<evidence type="ECO:0000313" key="3">
    <source>
        <dbReference type="EMBL" id="KJY59097.1"/>
    </source>
</evidence>
<reference evidence="3 4" key="1">
    <citation type="submission" date="2015-01" db="EMBL/GenBank/DDBJ databases">
        <title>Comparative genomics of the lactic acid bacteria isolated from the honey bee gut.</title>
        <authorList>
            <person name="Ellegaard K.M."/>
            <person name="Tamarit D."/>
            <person name="Javelind E."/>
            <person name="Olofsson T."/>
            <person name="Andersson S.G."/>
            <person name="Vasquez A."/>
        </authorList>
    </citation>
    <scope>NUCLEOTIDE SEQUENCE [LARGE SCALE GENOMIC DNA]</scope>
    <source>
        <strain evidence="3 4">Hma2</strain>
    </source>
</reference>
<name>A0A0F4LJS1_9LACO</name>
<dbReference type="SUPFAM" id="SSF50118">
    <property type="entry name" value="Cell growth inhibitor/plasmid maintenance toxic component"/>
    <property type="match status" value="1"/>
</dbReference>
<dbReference type="GO" id="GO:0016075">
    <property type="term" value="P:rRNA catabolic process"/>
    <property type="evidence" value="ECO:0007669"/>
    <property type="project" value="TreeGrafter"/>
</dbReference>
<dbReference type="HOGENOM" id="CLU_121823_2_2_9"/>
<dbReference type="GO" id="GO:0006402">
    <property type="term" value="P:mRNA catabolic process"/>
    <property type="evidence" value="ECO:0007669"/>
    <property type="project" value="TreeGrafter"/>
</dbReference>
<dbReference type="Gene3D" id="2.30.30.110">
    <property type="match status" value="1"/>
</dbReference>
<dbReference type="EMBL" id="JXLH01000009">
    <property type="protein sequence ID" value="KJY59097.1"/>
    <property type="molecule type" value="Genomic_DNA"/>
</dbReference>
<dbReference type="GO" id="GO:0004521">
    <property type="term" value="F:RNA endonuclease activity"/>
    <property type="evidence" value="ECO:0007669"/>
    <property type="project" value="TreeGrafter"/>
</dbReference>
<protein>
    <recommendedName>
        <fullName evidence="5">mRNA interferase</fullName>
    </recommendedName>
</protein>
<evidence type="ECO:0000256" key="1">
    <source>
        <dbReference type="ARBA" id="ARBA00007521"/>
    </source>
</evidence>
<dbReference type="AlphaFoldDB" id="A0A0F4LJS1"/>
<accession>A0A0F4LJS1</accession>
<keyword evidence="2" id="KW-1277">Toxin-antitoxin system</keyword>
<dbReference type="PATRIC" id="fig|1218506.3.peg.605"/>
<sequence length="115" mass="13057">MKLEQGDIIWLDLDPAKGTETQNKRPCLIVSNNNYNRIFNTVIAVPISTSAKYLTEEKYIKSPMFIPIDKDNIHGTALLQQTRAVDPTQRIGGKLETKLSSLKMKQISKTISQFY</sequence>
<evidence type="ECO:0008006" key="5">
    <source>
        <dbReference type="Google" id="ProtNLM"/>
    </source>
</evidence>
<comment type="caution">
    <text evidence="3">The sequence shown here is derived from an EMBL/GenBank/DDBJ whole genome shotgun (WGS) entry which is preliminary data.</text>
</comment>
<organism evidence="3 4">
    <name type="scientific">Lactobacillus kimbladii</name>
    <dbReference type="NCBI Taxonomy" id="1218506"/>
    <lineage>
        <taxon>Bacteria</taxon>
        <taxon>Bacillati</taxon>
        <taxon>Bacillota</taxon>
        <taxon>Bacilli</taxon>
        <taxon>Lactobacillales</taxon>
        <taxon>Lactobacillaceae</taxon>
        <taxon>Lactobacillus</taxon>
    </lineage>
</organism>
<dbReference type="InterPro" id="IPR011067">
    <property type="entry name" value="Plasmid_toxin/cell-grow_inhib"/>
</dbReference>
<dbReference type="Pfam" id="PF02452">
    <property type="entry name" value="PemK_toxin"/>
    <property type="match status" value="1"/>
</dbReference>
<dbReference type="GO" id="GO:0003677">
    <property type="term" value="F:DNA binding"/>
    <property type="evidence" value="ECO:0007669"/>
    <property type="project" value="InterPro"/>
</dbReference>